<dbReference type="GO" id="GO:0005737">
    <property type="term" value="C:cytoplasm"/>
    <property type="evidence" value="ECO:0007669"/>
    <property type="project" value="UniProtKB-SubCell"/>
</dbReference>
<evidence type="ECO:0000259" key="6">
    <source>
        <dbReference type="Pfam" id="PF03807"/>
    </source>
</evidence>
<keyword evidence="4" id="KW-0028">Amino-acid biosynthesis</keyword>
<keyword evidence="4" id="KW-0963">Cytoplasm</keyword>
<dbReference type="EC" id="1.5.1.2" evidence="4"/>
<comment type="function">
    <text evidence="4">Catalyzes the reduction of 1-pyrroline-5-carboxylate (PCA) to L-proline.</text>
</comment>
<dbReference type="SUPFAM" id="SSF51735">
    <property type="entry name" value="NAD(P)-binding Rossmann-fold domains"/>
    <property type="match status" value="1"/>
</dbReference>
<dbReference type="InterPro" id="IPR028939">
    <property type="entry name" value="P5C_Rdtase_cat_N"/>
</dbReference>
<dbReference type="InterPro" id="IPR036291">
    <property type="entry name" value="NAD(P)-bd_dom_sf"/>
</dbReference>
<dbReference type="AlphaFoldDB" id="A0A937LBY7"/>
<proteinExistence type="inferred from homology"/>
<dbReference type="Gene3D" id="1.10.3730.10">
    <property type="entry name" value="ProC C-terminal domain-like"/>
    <property type="match status" value="1"/>
</dbReference>
<dbReference type="InterPro" id="IPR029036">
    <property type="entry name" value="P5CR_dimer"/>
</dbReference>
<evidence type="ECO:0000256" key="3">
    <source>
        <dbReference type="ARBA" id="ARBA00023002"/>
    </source>
</evidence>
<dbReference type="InterPro" id="IPR000304">
    <property type="entry name" value="Pyrroline-COOH_reductase"/>
</dbReference>
<keyword evidence="3 4" id="KW-0560">Oxidoreductase</keyword>
<comment type="catalytic activity">
    <reaction evidence="4">
        <text>L-proline + NADP(+) = (S)-1-pyrroline-5-carboxylate + NADPH + 2 H(+)</text>
        <dbReference type="Rhea" id="RHEA:14109"/>
        <dbReference type="ChEBI" id="CHEBI:15378"/>
        <dbReference type="ChEBI" id="CHEBI:17388"/>
        <dbReference type="ChEBI" id="CHEBI:57783"/>
        <dbReference type="ChEBI" id="CHEBI:58349"/>
        <dbReference type="ChEBI" id="CHEBI:60039"/>
        <dbReference type="EC" id="1.5.1.2"/>
    </reaction>
</comment>
<dbReference type="GO" id="GO:0055129">
    <property type="term" value="P:L-proline biosynthetic process"/>
    <property type="evidence" value="ECO:0007669"/>
    <property type="project" value="UniProtKB-UniRule"/>
</dbReference>
<sequence length="251" mass="27534">MKIGFIGVGNLGEKAVTKLSKDYDLFLSDPIEKDELKKVTNGYFSLDETINSSDVIFFTIKPNMIGELFSKNDFNLQDKTFISFMAGLSLDKIHELIGGKTNLIRGMPTVGIGTGDSAIAITSNFSISEEVKNMLSNLGSVIEMKEKHFDAFTAIVGAGPAYFALLAETLVEIAHEEGFEKPESWVNTLMLGTSKIYDEEREIGFENIMSMVASKGGVTEKALETMKENGFKTIVSDAIKKAIERSKDLGK</sequence>
<dbReference type="PROSITE" id="PS00521">
    <property type="entry name" value="P5CR"/>
    <property type="match status" value="1"/>
</dbReference>
<gene>
    <name evidence="4" type="primary">proC</name>
    <name evidence="8" type="ORF">ISQ63_00695</name>
</gene>
<dbReference type="InterPro" id="IPR053790">
    <property type="entry name" value="P5CR-like_CS"/>
</dbReference>
<evidence type="ECO:0000259" key="7">
    <source>
        <dbReference type="Pfam" id="PF14748"/>
    </source>
</evidence>
<dbReference type="GO" id="GO:0004735">
    <property type="term" value="F:pyrroline-5-carboxylate reductase activity"/>
    <property type="evidence" value="ECO:0007669"/>
    <property type="project" value="UniProtKB-UniRule"/>
</dbReference>
<dbReference type="Proteomes" id="UP000744438">
    <property type="component" value="Unassembled WGS sequence"/>
</dbReference>
<accession>A0A937LBY7</accession>
<feature type="domain" description="Pyrroline-5-carboxylate reductase dimerisation" evidence="7">
    <location>
        <begin position="146"/>
        <end position="249"/>
    </location>
</feature>
<dbReference type="EMBL" id="JADHQC010000002">
    <property type="protein sequence ID" value="MBL6811381.1"/>
    <property type="molecule type" value="Genomic_DNA"/>
</dbReference>
<comment type="catalytic activity">
    <reaction evidence="4">
        <text>L-proline + NAD(+) = (S)-1-pyrroline-5-carboxylate + NADH + 2 H(+)</text>
        <dbReference type="Rhea" id="RHEA:14105"/>
        <dbReference type="ChEBI" id="CHEBI:15378"/>
        <dbReference type="ChEBI" id="CHEBI:17388"/>
        <dbReference type="ChEBI" id="CHEBI:57540"/>
        <dbReference type="ChEBI" id="CHEBI:57945"/>
        <dbReference type="ChEBI" id="CHEBI:60039"/>
        <dbReference type="EC" id="1.5.1.2"/>
    </reaction>
</comment>
<dbReference type="SUPFAM" id="SSF48179">
    <property type="entry name" value="6-phosphogluconate dehydrogenase C-terminal domain-like"/>
    <property type="match status" value="1"/>
</dbReference>
<comment type="subcellular location">
    <subcellularLocation>
        <location evidence="4">Cytoplasm</location>
    </subcellularLocation>
</comment>
<dbReference type="Pfam" id="PF14748">
    <property type="entry name" value="P5CR_dimer"/>
    <property type="match status" value="1"/>
</dbReference>
<dbReference type="PANTHER" id="PTHR11645:SF0">
    <property type="entry name" value="PYRROLINE-5-CARBOXYLATE REDUCTASE 3"/>
    <property type="match status" value="1"/>
</dbReference>
<dbReference type="InterPro" id="IPR008927">
    <property type="entry name" value="6-PGluconate_DH-like_C_sf"/>
</dbReference>
<comment type="similarity">
    <text evidence="1 4">Belongs to the pyrroline-5-carboxylate reductase family.</text>
</comment>
<evidence type="ECO:0000313" key="8">
    <source>
        <dbReference type="EMBL" id="MBL6811381.1"/>
    </source>
</evidence>
<dbReference type="HAMAP" id="MF_01925">
    <property type="entry name" value="P5C_reductase"/>
    <property type="match status" value="1"/>
</dbReference>
<feature type="binding site" evidence="5">
    <location>
        <begin position="6"/>
        <end position="11"/>
    </location>
    <ligand>
        <name>NADP(+)</name>
        <dbReference type="ChEBI" id="CHEBI:58349"/>
    </ligand>
</feature>
<dbReference type="PIRSF" id="PIRSF000193">
    <property type="entry name" value="Pyrrol-5-carb_rd"/>
    <property type="match status" value="1"/>
</dbReference>
<evidence type="ECO:0000256" key="4">
    <source>
        <dbReference type="HAMAP-Rule" id="MF_01925"/>
    </source>
</evidence>
<keyword evidence="4" id="KW-0641">Proline biosynthesis</keyword>
<evidence type="ECO:0000256" key="1">
    <source>
        <dbReference type="ARBA" id="ARBA00005525"/>
    </source>
</evidence>
<name>A0A937LBY7_9GAMM</name>
<protein>
    <recommendedName>
        <fullName evidence="4">Pyrroline-5-carboxylate reductase</fullName>
        <shortName evidence="4">P5C reductase</shortName>
        <shortName evidence="4">P5CR</shortName>
        <ecNumber evidence="4">1.5.1.2</ecNumber>
    </recommendedName>
    <alternativeName>
        <fullName evidence="4">PCA reductase</fullName>
    </alternativeName>
</protein>
<comment type="pathway">
    <text evidence="4">Amino-acid biosynthesis; L-proline biosynthesis; L-proline from L-glutamate 5-semialdehyde: step 1/1.</text>
</comment>
<organism evidence="8 9">
    <name type="scientific">SAR86 cluster bacterium</name>
    <dbReference type="NCBI Taxonomy" id="2030880"/>
    <lineage>
        <taxon>Bacteria</taxon>
        <taxon>Pseudomonadati</taxon>
        <taxon>Pseudomonadota</taxon>
        <taxon>Gammaproteobacteria</taxon>
        <taxon>SAR86 cluster</taxon>
    </lineage>
</organism>
<evidence type="ECO:0000256" key="5">
    <source>
        <dbReference type="PIRSR" id="PIRSR000193-1"/>
    </source>
</evidence>
<evidence type="ECO:0000256" key="2">
    <source>
        <dbReference type="ARBA" id="ARBA00022857"/>
    </source>
</evidence>
<keyword evidence="2 4" id="KW-0521">NADP</keyword>
<feature type="domain" description="Pyrroline-5-carboxylate reductase catalytic N-terminal" evidence="6">
    <location>
        <begin position="2"/>
        <end position="87"/>
    </location>
</feature>
<comment type="caution">
    <text evidence="8">The sequence shown here is derived from an EMBL/GenBank/DDBJ whole genome shotgun (WGS) entry which is preliminary data.</text>
</comment>
<reference evidence="8" key="1">
    <citation type="submission" date="2020-10" db="EMBL/GenBank/DDBJ databases">
        <title>Microbiome of the Black Sea water column analyzed by genome centric metagenomics.</title>
        <authorList>
            <person name="Cabello-Yeves P.J."/>
            <person name="Callieri C."/>
            <person name="Picazo A."/>
            <person name="Mehrshad M."/>
            <person name="Haro-Moreno J.M."/>
            <person name="Roda-Garcia J."/>
            <person name="Dzembekova N."/>
            <person name="Slabakova V."/>
            <person name="Slabakova N."/>
            <person name="Moncheva S."/>
            <person name="Rodriguez-Valera F."/>
        </authorList>
    </citation>
    <scope>NUCLEOTIDE SEQUENCE</scope>
    <source>
        <strain evidence="8">BS307-5m-G49</strain>
    </source>
</reference>
<evidence type="ECO:0000313" key="9">
    <source>
        <dbReference type="Proteomes" id="UP000744438"/>
    </source>
</evidence>
<dbReference type="Gene3D" id="3.40.50.720">
    <property type="entry name" value="NAD(P)-binding Rossmann-like Domain"/>
    <property type="match status" value="1"/>
</dbReference>
<dbReference type="PANTHER" id="PTHR11645">
    <property type="entry name" value="PYRROLINE-5-CARBOXYLATE REDUCTASE"/>
    <property type="match status" value="1"/>
</dbReference>
<dbReference type="Pfam" id="PF03807">
    <property type="entry name" value="F420_oxidored"/>
    <property type="match status" value="1"/>
</dbReference>